<accession>A0A834TQ46</accession>
<dbReference type="Proteomes" id="UP000634136">
    <property type="component" value="Unassembled WGS sequence"/>
</dbReference>
<proteinExistence type="predicted"/>
<evidence type="ECO:0000313" key="2">
    <source>
        <dbReference type="Proteomes" id="UP000634136"/>
    </source>
</evidence>
<comment type="caution">
    <text evidence="1">The sequence shown here is derived from an EMBL/GenBank/DDBJ whole genome shotgun (WGS) entry which is preliminary data.</text>
</comment>
<evidence type="ECO:0000313" key="1">
    <source>
        <dbReference type="EMBL" id="KAF7825342.1"/>
    </source>
</evidence>
<gene>
    <name evidence="1" type="ORF">G2W53_016506</name>
</gene>
<sequence>MQPIFLKRDSLMKKSDDKKKYDTTSSFESFNFNDLSNALDASQLDINGLQEIVRFPPIFINRSSNSYNDVSASQDSLNASYHQSSSKDSVLPLLEYVL</sequence>
<dbReference type="AlphaFoldDB" id="A0A834TQ46"/>
<dbReference type="EMBL" id="JAAIUW010000006">
    <property type="protein sequence ID" value="KAF7825342.1"/>
    <property type="molecule type" value="Genomic_DNA"/>
</dbReference>
<organism evidence="1 2">
    <name type="scientific">Senna tora</name>
    <dbReference type="NCBI Taxonomy" id="362788"/>
    <lineage>
        <taxon>Eukaryota</taxon>
        <taxon>Viridiplantae</taxon>
        <taxon>Streptophyta</taxon>
        <taxon>Embryophyta</taxon>
        <taxon>Tracheophyta</taxon>
        <taxon>Spermatophyta</taxon>
        <taxon>Magnoliopsida</taxon>
        <taxon>eudicotyledons</taxon>
        <taxon>Gunneridae</taxon>
        <taxon>Pentapetalae</taxon>
        <taxon>rosids</taxon>
        <taxon>fabids</taxon>
        <taxon>Fabales</taxon>
        <taxon>Fabaceae</taxon>
        <taxon>Caesalpinioideae</taxon>
        <taxon>Cassia clade</taxon>
        <taxon>Senna</taxon>
    </lineage>
</organism>
<keyword evidence="2" id="KW-1185">Reference proteome</keyword>
<name>A0A834TQ46_9FABA</name>
<protein>
    <submittedName>
        <fullName evidence="1">Uncharacterized protein</fullName>
    </submittedName>
</protein>
<reference evidence="1" key="1">
    <citation type="submission" date="2020-09" db="EMBL/GenBank/DDBJ databases">
        <title>Genome-Enabled Discovery of Anthraquinone Biosynthesis in Senna tora.</title>
        <authorList>
            <person name="Kang S.-H."/>
            <person name="Pandey R.P."/>
            <person name="Lee C.-M."/>
            <person name="Sim J.-S."/>
            <person name="Jeong J.-T."/>
            <person name="Choi B.-S."/>
            <person name="Jung M."/>
            <person name="Ginzburg D."/>
            <person name="Zhao K."/>
            <person name="Won S.Y."/>
            <person name="Oh T.-J."/>
            <person name="Yu Y."/>
            <person name="Kim N.-H."/>
            <person name="Lee O.R."/>
            <person name="Lee T.-H."/>
            <person name="Bashyal P."/>
            <person name="Kim T.-S."/>
            <person name="Lee W.-H."/>
            <person name="Kawkins C."/>
            <person name="Kim C.-K."/>
            <person name="Kim J.S."/>
            <person name="Ahn B.O."/>
            <person name="Rhee S.Y."/>
            <person name="Sohng J.K."/>
        </authorList>
    </citation>
    <scope>NUCLEOTIDE SEQUENCE</scope>
    <source>
        <tissue evidence="1">Leaf</tissue>
    </source>
</reference>